<dbReference type="AlphaFoldDB" id="A0A6N4QB44"/>
<gene>
    <name evidence="1" type="ORF">EHQ18_12925</name>
</gene>
<organism evidence="1 2">
    <name type="scientific">Leptospira kanakyensis</name>
    <dbReference type="NCBI Taxonomy" id="2484968"/>
    <lineage>
        <taxon>Bacteria</taxon>
        <taxon>Pseudomonadati</taxon>
        <taxon>Spirochaetota</taxon>
        <taxon>Spirochaetia</taxon>
        <taxon>Leptospirales</taxon>
        <taxon>Leptospiraceae</taxon>
        <taxon>Leptospira</taxon>
    </lineage>
</organism>
<evidence type="ECO:0000313" key="1">
    <source>
        <dbReference type="EMBL" id="TGK69684.1"/>
    </source>
</evidence>
<dbReference type="RefSeq" id="WP_135634954.1">
    <property type="nucleotide sequence ID" value="NZ_RQFE01000024.1"/>
</dbReference>
<reference evidence="1" key="1">
    <citation type="journal article" date="2019" name="PLoS Negl. Trop. Dis.">
        <title>Revisiting the worldwide diversity of Leptospira species in the environment.</title>
        <authorList>
            <person name="Vincent A.T."/>
            <person name="Schiettekatte O."/>
            <person name="Bourhy P."/>
            <person name="Veyrier F.J."/>
            <person name="Picardeau M."/>
        </authorList>
    </citation>
    <scope>NUCLEOTIDE SEQUENCE [LARGE SCALE GENOMIC DNA]</scope>
    <source>
        <strain evidence="1">201800293</strain>
    </source>
</reference>
<proteinExistence type="predicted"/>
<sequence>MVASGKLIPEHYDYGMEYLKKENAYYLVLTKHIDTGSIEPRWLVTDQIKISQPVNGVGYNIYEYGSICEDENSGYVPLALINSANIKQIGTEHYYHSPYKAWTINFSTNTFSEINPAKVICRIEGYYPD</sequence>
<comment type="caution">
    <text evidence="1">The sequence shown here is derived from an EMBL/GenBank/DDBJ whole genome shotgun (WGS) entry which is preliminary data.</text>
</comment>
<protein>
    <submittedName>
        <fullName evidence="1">Uncharacterized protein</fullName>
    </submittedName>
</protein>
<evidence type="ECO:0000313" key="2">
    <source>
        <dbReference type="Proteomes" id="UP000297239"/>
    </source>
</evidence>
<name>A0A6N4QB44_9LEPT</name>
<accession>A0A6N4QB44</accession>
<dbReference type="EMBL" id="RQFF01000030">
    <property type="protein sequence ID" value="TGK69684.1"/>
    <property type="molecule type" value="Genomic_DNA"/>
</dbReference>
<keyword evidence="2" id="KW-1185">Reference proteome</keyword>
<dbReference type="Proteomes" id="UP000297239">
    <property type="component" value="Unassembled WGS sequence"/>
</dbReference>